<keyword evidence="3" id="KW-1185">Reference proteome</keyword>
<protein>
    <submittedName>
        <fullName evidence="2">Uncharacterized protein</fullName>
    </submittedName>
</protein>
<sequence length="166" mass="17950">MIRHISAILLASALATACSSRPDPAPVEQARQTVDPQTLVPAVNVVPESGLGPQQLERNECGLFLWNRTEPTQFIFFEKAQSGRATMQIGAEAVEVTQTINRGEIFGEFMTEQGFAAPGGEQVMLTVVPGEPLQGGQRVEQGKLEIITPEGWRTLIPVLGVRACQP</sequence>
<feature type="chain" id="PRO_5017324487" evidence="1">
    <location>
        <begin position="18"/>
        <end position="166"/>
    </location>
</feature>
<dbReference type="Proteomes" id="UP000266385">
    <property type="component" value="Unassembled WGS sequence"/>
</dbReference>
<proteinExistence type="predicted"/>
<keyword evidence="1" id="KW-0732">Signal</keyword>
<dbReference type="PROSITE" id="PS51257">
    <property type="entry name" value="PROKAR_LIPOPROTEIN"/>
    <property type="match status" value="1"/>
</dbReference>
<dbReference type="RefSeq" id="WP_119376815.1">
    <property type="nucleotide sequence ID" value="NZ_QWFX01000013.1"/>
</dbReference>
<evidence type="ECO:0000313" key="3">
    <source>
        <dbReference type="Proteomes" id="UP000266385"/>
    </source>
</evidence>
<evidence type="ECO:0000256" key="1">
    <source>
        <dbReference type="SAM" id="SignalP"/>
    </source>
</evidence>
<dbReference type="EMBL" id="QWFX01000013">
    <property type="protein sequence ID" value="RIJ28280.1"/>
    <property type="molecule type" value="Genomic_DNA"/>
</dbReference>
<reference evidence="2 3" key="1">
    <citation type="submission" date="2018-08" db="EMBL/GenBank/DDBJ databases">
        <title>Henriciella mobilis sp. nov., isolated from seawater.</title>
        <authorList>
            <person name="Cheng H."/>
            <person name="Wu Y.-H."/>
            <person name="Xu X.-W."/>
            <person name="Guo L.-L."/>
        </authorList>
    </citation>
    <scope>NUCLEOTIDE SEQUENCE [LARGE SCALE GENOMIC DNA]</scope>
    <source>
        <strain evidence="2 3">JN25</strain>
    </source>
</reference>
<feature type="signal peptide" evidence="1">
    <location>
        <begin position="1"/>
        <end position="17"/>
    </location>
</feature>
<organism evidence="2 3">
    <name type="scientific">Henriciella mobilis</name>
    <dbReference type="NCBI Taxonomy" id="2305467"/>
    <lineage>
        <taxon>Bacteria</taxon>
        <taxon>Pseudomonadati</taxon>
        <taxon>Pseudomonadota</taxon>
        <taxon>Alphaproteobacteria</taxon>
        <taxon>Hyphomonadales</taxon>
        <taxon>Hyphomonadaceae</taxon>
        <taxon>Henriciella</taxon>
    </lineage>
</organism>
<comment type="caution">
    <text evidence="2">The sequence shown here is derived from an EMBL/GenBank/DDBJ whole genome shotgun (WGS) entry which is preliminary data.</text>
</comment>
<dbReference type="AlphaFoldDB" id="A0A399RA19"/>
<gene>
    <name evidence="2" type="ORF">D1223_12850</name>
</gene>
<evidence type="ECO:0000313" key="2">
    <source>
        <dbReference type="EMBL" id="RIJ28280.1"/>
    </source>
</evidence>
<dbReference type="OrthoDB" id="7618985at2"/>
<accession>A0A399RA19</accession>
<name>A0A399RA19_9PROT</name>